<name>A0A1G2R1U5_9BACT</name>
<dbReference type="AlphaFoldDB" id="A0A1G2R1U5"/>
<evidence type="ECO:0000256" key="1">
    <source>
        <dbReference type="ARBA" id="ARBA00004496"/>
    </source>
</evidence>
<dbReference type="Proteomes" id="UP000178092">
    <property type="component" value="Unassembled WGS sequence"/>
</dbReference>
<dbReference type="PANTHER" id="PTHR33540">
    <property type="entry name" value="TRNA THREONYLCARBAMOYLADENOSINE BIOSYNTHESIS PROTEIN TSAE"/>
    <property type="match status" value="1"/>
</dbReference>
<evidence type="ECO:0000256" key="10">
    <source>
        <dbReference type="ARBA" id="ARBA00032441"/>
    </source>
</evidence>
<evidence type="ECO:0000256" key="5">
    <source>
        <dbReference type="ARBA" id="ARBA00022694"/>
    </source>
</evidence>
<dbReference type="NCBIfam" id="TIGR00150">
    <property type="entry name" value="T6A_YjeE"/>
    <property type="match status" value="1"/>
</dbReference>
<sequence>MEKTLISHSIEETRDFARQRAREWLGLPIGKRAIVVALKGNLGSGKTLFVQSVADALGIREKILSPTFVIHKSYMFSDLEHCARTLHHIDCYRLEQEEDIPGFAWKEILADPRAIILIEWPERIKDVLPKDTIWLEFEVISETARKIHRSEH</sequence>
<comment type="subcellular location">
    <subcellularLocation>
        <location evidence="1">Cytoplasm</location>
    </subcellularLocation>
</comment>
<gene>
    <name evidence="11" type="ORF">A3C04_01905</name>
</gene>
<evidence type="ECO:0000256" key="2">
    <source>
        <dbReference type="ARBA" id="ARBA00007599"/>
    </source>
</evidence>
<dbReference type="GO" id="GO:0005737">
    <property type="term" value="C:cytoplasm"/>
    <property type="evidence" value="ECO:0007669"/>
    <property type="project" value="UniProtKB-SubCell"/>
</dbReference>
<keyword evidence="4" id="KW-0963">Cytoplasm</keyword>
<reference evidence="11 12" key="1">
    <citation type="journal article" date="2016" name="Nat. Commun.">
        <title>Thousands of microbial genomes shed light on interconnected biogeochemical processes in an aquifer system.</title>
        <authorList>
            <person name="Anantharaman K."/>
            <person name="Brown C.T."/>
            <person name="Hug L.A."/>
            <person name="Sharon I."/>
            <person name="Castelle C.J."/>
            <person name="Probst A.J."/>
            <person name="Thomas B.C."/>
            <person name="Singh A."/>
            <person name="Wilkins M.J."/>
            <person name="Karaoz U."/>
            <person name="Brodie E.L."/>
            <person name="Williams K.H."/>
            <person name="Hubbard S.S."/>
            <person name="Banfield J.F."/>
        </authorList>
    </citation>
    <scope>NUCLEOTIDE SEQUENCE [LARGE SCALE GENOMIC DNA]</scope>
</reference>
<dbReference type="InterPro" id="IPR003442">
    <property type="entry name" value="T6A_TsaE"/>
</dbReference>
<dbReference type="GO" id="GO:0046872">
    <property type="term" value="F:metal ion binding"/>
    <property type="evidence" value="ECO:0007669"/>
    <property type="project" value="UniProtKB-KW"/>
</dbReference>
<dbReference type="GO" id="GO:0005524">
    <property type="term" value="F:ATP binding"/>
    <property type="evidence" value="ECO:0007669"/>
    <property type="project" value="UniProtKB-KW"/>
</dbReference>
<evidence type="ECO:0000256" key="8">
    <source>
        <dbReference type="ARBA" id="ARBA00022840"/>
    </source>
</evidence>
<dbReference type="GO" id="GO:0016740">
    <property type="term" value="F:transferase activity"/>
    <property type="evidence" value="ECO:0007669"/>
    <property type="project" value="UniProtKB-KW"/>
</dbReference>
<dbReference type="SUPFAM" id="SSF52540">
    <property type="entry name" value="P-loop containing nucleoside triphosphate hydrolases"/>
    <property type="match status" value="1"/>
</dbReference>
<evidence type="ECO:0000256" key="6">
    <source>
        <dbReference type="ARBA" id="ARBA00022723"/>
    </source>
</evidence>
<evidence type="ECO:0000256" key="4">
    <source>
        <dbReference type="ARBA" id="ARBA00022490"/>
    </source>
</evidence>
<dbReference type="Gene3D" id="3.40.50.300">
    <property type="entry name" value="P-loop containing nucleotide triphosphate hydrolases"/>
    <property type="match status" value="1"/>
</dbReference>
<organism evidence="11 12">
    <name type="scientific">Candidatus Wildermuthbacteria bacterium RIFCSPHIGHO2_02_FULL_45_25</name>
    <dbReference type="NCBI Taxonomy" id="1802450"/>
    <lineage>
        <taxon>Bacteria</taxon>
        <taxon>Candidatus Wildermuthiibacteriota</taxon>
    </lineage>
</organism>
<comment type="caution">
    <text evidence="11">The sequence shown here is derived from an EMBL/GenBank/DDBJ whole genome shotgun (WGS) entry which is preliminary data.</text>
</comment>
<keyword evidence="7" id="KW-0547">Nucleotide-binding</keyword>
<dbReference type="InterPro" id="IPR027417">
    <property type="entry name" value="P-loop_NTPase"/>
</dbReference>
<comment type="similarity">
    <text evidence="2">Belongs to the TsaE family.</text>
</comment>
<evidence type="ECO:0000256" key="3">
    <source>
        <dbReference type="ARBA" id="ARBA00019010"/>
    </source>
</evidence>
<keyword evidence="11" id="KW-0808">Transferase</keyword>
<dbReference type="GO" id="GO:0002949">
    <property type="term" value="P:tRNA threonylcarbamoyladenosine modification"/>
    <property type="evidence" value="ECO:0007669"/>
    <property type="project" value="InterPro"/>
</dbReference>
<proteinExistence type="inferred from homology"/>
<evidence type="ECO:0000313" key="12">
    <source>
        <dbReference type="Proteomes" id="UP000178092"/>
    </source>
</evidence>
<dbReference type="Pfam" id="PF02367">
    <property type="entry name" value="TsaE"/>
    <property type="match status" value="1"/>
</dbReference>
<keyword evidence="6" id="KW-0479">Metal-binding</keyword>
<accession>A0A1G2R1U5</accession>
<keyword evidence="9" id="KW-0460">Magnesium</keyword>
<keyword evidence="8" id="KW-0067">ATP-binding</keyword>
<protein>
    <recommendedName>
        <fullName evidence="3">tRNA threonylcarbamoyladenosine biosynthesis protein TsaE</fullName>
    </recommendedName>
    <alternativeName>
        <fullName evidence="10">t(6)A37 threonylcarbamoyladenosine biosynthesis protein TsaE</fullName>
    </alternativeName>
</protein>
<keyword evidence="5" id="KW-0819">tRNA processing</keyword>
<dbReference type="PANTHER" id="PTHR33540:SF2">
    <property type="entry name" value="TRNA THREONYLCARBAMOYLADENOSINE BIOSYNTHESIS PROTEIN TSAE"/>
    <property type="match status" value="1"/>
</dbReference>
<dbReference type="EMBL" id="MHTV01000035">
    <property type="protein sequence ID" value="OHA66359.1"/>
    <property type="molecule type" value="Genomic_DNA"/>
</dbReference>
<evidence type="ECO:0000256" key="7">
    <source>
        <dbReference type="ARBA" id="ARBA00022741"/>
    </source>
</evidence>
<evidence type="ECO:0000256" key="9">
    <source>
        <dbReference type="ARBA" id="ARBA00022842"/>
    </source>
</evidence>
<evidence type="ECO:0000313" key="11">
    <source>
        <dbReference type="EMBL" id="OHA66359.1"/>
    </source>
</evidence>